<feature type="compositionally biased region" description="Pro residues" evidence="1">
    <location>
        <begin position="603"/>
        <end position="612"/>
    </location>
</feature>
<reference evidence="2 3" key="1">
    <citation type="journal article" date="2018" name="BMC Genomics">
        <title>Genomic comparison of Trypanosoma conorhini and Trypanosoma rangeli to Trypanosoma cruzi strains of high and low virulence.</title>
        <authorList>
            <person name="Bradwell K.R."/>
            <person name="Koparde V.N."/>
            <person name="Matveyev A.V."/>
            <person name="Serrano M.G."/>
            <person name="Alves J.M."/>
            <person name="Parikh H."/>
            <person name="Huang B."/>
            <person name="Lee V."/>
            <person name="Espinosa-Alvarez O."/>
            <person name="Ortiz P.A."/>
            <person name="Costa-Martins A.G."/>
            <person name="Teixeira M.M."/>
            <person name="Buck G.A."/>
        </authorList>
    </citation>
    <scope>NUCLEOTIDE SEQUENCE [LARGE SCALE GENOMIC DNA]</scope>
    <source>
        <strain evidence="2 3">025E</strain>
    </source>
</reference>
<evidence type="ECO:0000313" key="2">
    <source>
        <dbReference type="EMBL" id="RNF07244.1"/>
    </source>
</evidence>
<keyword evidence="3" id="KW-1185">Reference proteome</keyword>
<accession>A0A422NPB7</accession>
<proteinExistence type="predicted"/>
<dbReference type="OrthoDB" id="247056at2759"/>
<name>A0A422NPB7_9TRYP</name>
<organism evidence="2 3">
    <name type="scientific">Trypanosoma conorhini</name>
    <dbReference type="NCBI Taxonomy" id="83891"/>
    <lineage>
        <taxon>Eukaryota</taxon>
        <taxon>Discoba</taxon>
        <taxon>Euglenozoa</taxon>
        <taxon>Kinetoplastea</taxon>
        <taxon>Metakinetoplastina</taxon>
        <taxon>Trypanosomatida</taxon>
        <taxon>Trypanosomatidae</taxon>
        <taxon>Trypanosoma</taxon>
    </lineage>
</organism>
<sequence>MRYISVSSPGSFSVAVGASGELHGFTVRLLENSRGRLRARSLTLGKATVAILRVGALDDMLQCMEEARRGGDAAAAPSPFSPWQHARVHRYPLQEAEEDAHAEASSALFAVVGSDDGYGAATLLRVAALVGELCLFLNIDPRQGGPNAPVLKQVLLYVESRLGQHDLSLLCQTIERLVRPAIIATGFASPDAGGLLDDLVRQSLLQDAADRRLPSYVAVLLGHKLVMETTPRWSEEAARVGGVERVALLDSDRYLAYLVTCAFFAAPLQRSFYDVAPQERRLRELEQRLRRFGIHRHNVSRLAARRAIETYAEALQQEIVGESARALFYEAAYDELLTLMTGRTAMRGTDEVAAAGRACVARNEYHQVEMDFDAIAGRTFQLDSICFRNSDLVGAMQLRWIPAVGAAPQGSGDAAGADPLLATCPFGYGLCLMYLPPQRAREEVRRGCSSTTASGRALSQLARDVHGSIEPRFSCLQWLLSPPVESYEIPGLIHFVAVDRRTNGGVVASFHRMTHERPANVRDAVGTLRRLVALNISRSHTLLQGGYSEGVWGHLGMQFFYCVCNLHEAAETAVAPPTTRAAPTPPAARRKKAFFSFAREPTRPPTPTPCAPPTAAATALLSSSQQPSPAEGSGASAGAAAFLWGSLDARGRLPAAVLPHLVLRPMLLPDFACDEPAGDCVVEVYAVFVGTMSPAEVCQAVEKLLRGRALPSRSAR</sequence>
<evidence type="ECO:0000256" key="1">
    <source>
        <dbReference type="SAM" id="MobiDB-lite"/>
    </source>
</evidence>
<dbReference type="RefSeq" id="XP_029225620.1">
    <property type="nucleotide sequence ID" value="XM_029374283.1"/>
</dbReference>
<feature type="compositionally biased region" description="Low complexity" evidence="1">
    <location>
        <begin position="613"/>
        <end position="633"/>
    </location>
</feature>
<evidence type="ECO:0000313" key="3">
    <source>
        <dbReference type="Proteomes" id="UP000284403"/>
    </source>
</evidence>
<comment type="caution">
    <text evidence="2">The sequence shown here is derived from an EMBL/GenBank/DDBJ whole genome shotgun (WGS) entry which is preliminary data.</text>
</comment>
<dbReference type="EMBL" id="MKKU01000572">
    <property type="protein sequence ID" value="RNF07244.1"/>
    <property type="molecule type" value="Genomic_DNA"/>
</dbReference>
<protein>
    <submittedName>
        <fullName evidence="2">Uncharacterized protein</fullName>
    </submittedName>
</protein>
<dbReference type="GeneID" id="40321028"/>
<dbReference type="AlphaFoldDB" id="A0A422NPB7"/>
<gene>
    <name evidence="2" type="ORF">Tco025E_07417</name>
</gene>
<feature type="region of interest" description="Disordered" evidence="1">
    <location>
        <begin position="599"/>
        <end position="633"/>
    </location>
</feature>
<dbReference type="Proteomes" id="UP000284403">
    <property type="component" value="Unassembled WGS sequence"/>
</dbReference>